<name>A0ABY6MQM0_9BURK</name>
<keyword evidence="2" id="KW-1185">Reference proteome</keyword>
<dbReference type="RefSeq" id="WP_264891694.1">
    <property type="nucleotide sequence ID" value="NZ_CP110257.1"/>
</dbReference>
<evidence type="ECO:0000313" key="2">
    <source>
        <dbReference type="Proteomes" id="UP001163266"/>
    </source>
</evidence>
<evidence type="ECO:0000313" key="1">
    <source>
        <dbReference type="EMBL" id="UZD54125.1"/>
    </source>
</evidence>
<accession>A0ABY6MQM0</accession>
<dbReference type="Proteomes" id="UP001163266">
    <property type="component" value="Chromosome"/>
</dbReference>
<dbReference type="EMBL" id="CP110257">
    <property type="protein sequence ID" value="UZD54125.1"/>
    <property type="molecule type" value="Genomic_DNA"/>
</dbReference>
<organism evidence="1 2">
    <name type="scientific">Caldimonas aquatica</name>
    <dbReference type="NCBI Taxonomy" id="376175"/>
    <lineage>
        <taxon>Bacteria</taxon>
        <taxon>Pseudomonadati</taxon>
        <taxon>Pseudomonadota</taxon>
        <taxon>Betaproteobacteria</taxon>
        <taxon>Burkholderiales</taxon>
        <taxon>Sphaerotilaceae</taxon>
        <taxon>Caldimonas</taxon>
    </lineage>
</organism>
<gene>
    <name evidence="1" type="ORF">OMP39_10595</name>
</gene>
<protein>
    <recommendedName>
        <fullName evidence="3">DUF2380 domain-containing protein</fullName>
    </recommendedName>
</protein>
<sequence length="245" mass="26252">MSTRVDRLVSRWLAMVLPAAVLVLFALVAPAARAQSKHLAPGFDALPADAKVIVAPLDVELFSISAGGVLEPRADWTAQAQTHIRNALKARVAQLGLRSDEMDDASADELAEVLHLHAAVAQAIALHHSFGGAWALPTKEGKLDWTFGDTMKVLQERTGARYGLFTWVRDSYASAERVATMIVLAALGVGISGGVQIGYASLVDLETGRVVWFNQLARGVGDLREESKAFESVNALLAGFPVTRK</sequence>
<reference evidence="1" key="1">
    <citation type="submission" date="2022-10" db="EMBL/GenBank/DDBJ databases">
        <title>Complete genome sequence of Schlegelella aquatica LMG 23380.</title>
        <authorList>
            <person name="Musilova J."/>
            <person name="Kourilova X."/>
            <person name="Bezdicek M."/>
            <person name="Hermankova K."/>
            <person name="Obruca S."/>
            <person name="Sedlar K."/>
        </authorList>
    </citation>
    <scope>NUCLEOTIDE SEQUENCE</scope>
    <source>
        <strain evidence="1">LMG 23380</strain>
    </source>
</reference>
<proteinExistence type="predicted"/>
<evidence type="ECO:0008006" key="3">
    <source>
        <dbReference type="Google" id="ProtNLM"/>
    </source>
</evidence>